<organism evidence="1 2">
    <name type="scientific">Absicoccus intestinalis</name>
    <dbReference type="NCBI Taxonomy" id="2926319"/>
    <lineage>
        <taxon>Bacteria</taxon>
        <taxon>Bacillati</taxon>
        <taxon>Bacillota</taxon>
        <taxon>Erysipelotrichia</taxon>
        <taxon>Erysipelotrichales</taxon>
        <taxon>Erysipelotrichaceae</taxon>
        <taxon>Absicoccus</taxon>
    </lineage>
</organism>
<name>A0ABU4WJ34_9FIRM</name>
<protein>
    <recommendedName>
        <fullName evidence="3">SprT-like domain-containing protein</fullName>
    </recommendedName>
</protein>
<accession>A0ABU4WJ34</accession>
<keyword evidence="2" id="KW-1185">Reference proteome</keyword>
<dbReference type="Proteomes" id="UP001285244">
    <property type="component" value="Unassembled WGS sequence"/>
</dbReference>
<proteinExistence type="predicted"/>
<dbReference type="EMBL" id="JALBUS010000002">
    <property type="protein sequence ID" value="MDX8416565.1"/>
    <property type="molecule type" value="Genomic_DNA"/>
</dbReference>
<dbReference type="RefSeq" id="WP_320324901.1">
    <property type="nucleotide sequence ID" value="NZ_JALBUS010000002.1"/>
</dbReference>
<comment type="caution">
    <text evidence="1">The sequence shown here is derived from an EMBL/GenBank/DDBJ whole genome shotgun (WGS) entry which is preliminary data.</text>
</comment>
<evidence type="ECO:0000313" key="2">
    <source>
        <dbReference type="Proteomes" id="UP001285244"/>
    </source>
</evidence>
<evidence type="ECO:0000313" key="1">
    <source>
        <dbReference type="EMBL" id="MDX8416565.1"/>
    </source>
</evidence>
<gene>
    <name evidence="1" type="ORF">MOZ64_01740</name>
</gene>
<sequence>MVYILNTRYEIFYRNRKDDVELEDADGYVDFYNKKIVICNLDDWTNTTPKAIAERMKETLRHEIIHAFLFESGLSTCSGYTDHWAKNEEMVDWIAIQGPKIHEAWKSAGAI</sequence>
<evidence type="ECO:0008006" key="3">
    <source>
        <dbReference type="Google" id="ProtNLM"/>
    </source>
</evidence>
<reference evidence="1 2" key="1">
    <citation type="submission" date="2022-03" db="EMBL/GenBank/DDBJ databases">
        <title>Novel taxa within the pig intestine.</title>
        <authorList>
            <person name="Wylensek D."/>
            <person name="Bishof K."/>
            <person name="Afrizal A."/>
            <person name="Clavel T."/>
        </authorList>
    </citation>
    <scope>NUCLEOTIDE SEQUENCE [LARGE SCALE GENOMIC DNA]</scope>
    <source>
        <strain evidence="1 2">Cla-KB-P134</strain>
    </source>
</reference>